<dbReference type="RefSeq" id="WP_153550351.1">
    <property type="nucleotide sequence ID" value="NZ_CP040089.1"/>
</dbReference>
<reference evidence="3" key="1">
    <citation type="submission" date="2019-05" db="EMBL/GenBank/DDBJ databases">
        <title>Candidatus Nanohalobium constans, a novel model system to study the DPANN nano-sized archaea: genomic and physiological characterization of a nanoarchaeon co-cultured with its chitinotrophic host.</title>
        <authorList>
            <person name="La Cono V."/>
            <person name="Arcadi E."/>
            <person name="Crisafi F."/>
            <person name="Denaro R."/>
            <person name="La Spada G."/>
            <person name="Messina E."/>
            <person name="Smedile F."/>
            <person name="Toshchakov S.V."/>
            <person name="Shevchenko M.A."/>
            <person name="Golyshin P.N."/>
            <person name="Golyshina O.V."/>
            <person name="Ferrer M."/>
            <person name="Rohde M."/>
            <person name="Mushegian A."/>
            <person name="Sorokin D.Y."/>
            <person name="Giuliano L."/>
            <person name="Yakimov M.M."/>
        </authorList>
    </citation>
    <scope>NUCLEOTIDE SEQUENCE [LARGE SCALE GENOMIC DNA]</scope>
    <source>
        <strain evidence="3">LC1Nh</strain>
    </source>
</reference>
<dbReference type="Pfam" id="PF01161">
    <property type="entry name" value="PBP"/>
    <property type="match status" value="1"/>
</dbReference>
<sequence length="148" mass="16600">MRITSPEFEDGEKLPEKHGYPRENTSPELEIEGVPEKAESLVVIADDPDAVEPAGKIWVHWTMWNIPADADRIAEDEAPGIEGTTDFRKTGYNGPNPPDGEHTYYFRLYALDTELDLEEGASREELDEAMEGHIIEEAELTARCGRLS</sequence>
<dbReference type="NCBIfam" id="TIGR00481">
    <property type="entry name" value="YbhB/YbcL family Raf kinase inhibitor-like protein"/>
    <property type="match status" value="1"/>
</dbReference>
<dbReference type="EMBL" id="CP040089">
    <property type="protein sequence ID" value="QGA80611.1"/>
    <property type="molecule type" value="Genomic_DNA"/>
</dbReference>
<evidence type="ECO:0000313" key="3">
    <source>
        <dbReference type="Proteomes" id="UP000377803"/>
    </source>
</evidence>
<dbReference type="GeneID" id="42365110"/>
<dbReference type="PANTHER" id="PTHR30289:SF1">
    <property type="entry name" value="PEBP (PHOSPHATIDYLETHANOLAMINE-BINDING PROTEIN) FAMILY PROTEIN"/>
    <property type="match status" value="1"/>
</dbReference>
<protein>
    <submittedName>
        <fullName evidence="2">Phosphatidylethanolamine-binding protein (PEBP) family</fullName>
    </submittedName>
</protein>
<dbReference type="Gene3D" id="3.90.280.10">
    <property type="entry name" value="PEBP-like"/>
    <property type="match status" value="1"/>
</dbReference>
<proteinExistence type="predicted"/>
<evidence type="ECO:0000256" key="1">
    <source>
        <dbReference type="SAM" id="MobiDB-lite"/>
    </source>
</evidence>
<gene>
    <name evidence="2" type="ORF">LC1Nh_0723</name>
</gene>
<dbReference type="InterPro" id="IPR005247">
    <property type="entry name" value="YbhB_YbcL/LppC-like"/>
</dbReference>
<evidence type="ECO:0000313" key="2">
    <source>
        <dbReference type="EMBL" id="QGA80611.1"/>
    </source>
</evidence>
<dbReference type="OrthoDB" id="28720at2157"/>
<dbReference type="SUPFAM" id="SSF49777">
    <property type="entry name" value="PEBP-like"/>
    <property type="match status" value="1"/>
</dbReference>
<keyword evidence="3" id="KW-1185">Reference proteome</keyword>
<accession>A0A5Q0UGW5</accession>
<dbReference type="InterPro" id="IPR008914">
    <property type="entry name" value="PEBP"/>
</dbReference>
<name>A0A5Q0UGW5_9ARCH</name>
<dbReference type="Proteomes" id="UP000377803">
    <property type="component" value="Chromosome"/>
</dbReference>
<dbReference type="KEGG" id="ncon:LC1Nh_0723"/>
<dbReference type="PANTHER" id="PTHR30289">
    <property type="entry name" value="UNCHARACTERIZED PROTEIN YBCL-RELATED"/>
    <property type="match status" value="1"/>
</dbReference>
<dbReference type="AlphaFoldDB" id="A0A5Q0UGW5"/>
<organism evidence="2 3">
    <name type="scientific">Candidatus Nanohalobium constans</name>
    <dbReference type="NCBI Taxonomy" id="2565781"/>
    <lineage>
        <taxon>Archaea</taxon>
        <taxon>Candidatus Nanohalarchaeota</taxon>
        <taxon>Candidatus Nanohalobia</taxon>
        <taxon>Candidatus Nanohalobiales</taxon>
        <taxon>Candidatus Nanohalobiaceae</taxon>
        <taxon>Candidatus Nanohalobium</taxon>
    </lineage>
</organism>
<dbReference type="InterPro" id="IPR036610">
    <property type="entry name" value="PEBP-like_sf"/>
</dbReference>
<feature type="region of interest" description="Disordered" evidence="1">
    <location>
        <begin position="1"/>
        <end position="34"/>
    </location>
</feature>
<dbReference type="CDD" id="cd00865">
    <property type="entry name" value="PEBP_bact_arch"/>
    <property type="match status" value="1"/>
</dbReference>
<feature type="compositionally biased region" description="Basic and acidic residues" evidence="1">
    <location>
        <begin position="11"/>
        <end position="21"/>
    </location>
</feature>